<organism evidence="1">
    <name type="scientific">Aeromonas phage vB_AdhaM_G2</name>
    <dbReference type="NCBI Taxonomy" id="3238786"/>
    <lineage>
        <taxon>Viruses</taxon>
        <taxon>Duplodnaviria</taxon>
        <taxon>Heunggongvirae</taxon>
        <taxon>Uroviricota</taxon>
        <taxon>Caudoviricetes</taxon>
    </lineage>
</organism>
<dbReference type="EMBL" id="PQ066597">
    <property type="protein sequence ID" value="XDQ84593.1"/>
    <property type="molecule type" value="Genomic_DNA"/>
</dbReference>
<name>A0AB39TZX5_9CAUD</name>
<accession>A0AB39TZX5</accession>
<protein>
    <submittedName>
        <fullName evidence="1">Uncharacterized protein</fullName>
    </submittedName>
</protein>
<reference evidence="1" key="1">
    <citation type="submission" date="2024-07" db="EMBL/GenBank/DDBJ databases">
        <title>Characterization of Aeromonas dhakensis bacteriophages.</title>
        <authorList>
            <person name="Ansari F."/>
            <person name="Tyagi A."/>
            <person name="Shashidhar R."/>
            <person name="Nagar V."/>
        </authorList>
    </citation>
    <scope>NUCLEOTIDE SEQUENCE</scope>
</reference>
<gene>
    <name evidence="1" type="ORF">vBAdhaMG2_0249</name>
</gene>
<sequence>MLMYNKFKFKNEEAMEKFIKLGKKDGNEENNRIIVETLGMEIFFVDEKQGDGIYKIEGYENLNEFSPIFTSKEMKECLMIAESDDEESYEPPKVNKTKNELLVLRKELMKQVHRIDEMLESL</sequence>
<proteinExistence type="predicted"/>
<evidence type="ECO:0000313" key="1">
    <source>
        <dbReference type="EMBL" id="XDQ84593.1"/>
    </source>
</evidence>